<accession>A0A1N7MEB6</accession>
<dbReference type="Proteomes" id="UP000186795">
    <property type="component" value="Unassembled WGS sequence"/>
</dbReference>
<proteinExistence type="predicted"/>
<dbReference type="AlphaFoldDB" id="A0A1N7MEB6"/>
<dbReference type="OrthoDB" id="2734401at2"/>
<protein>
    <recommendedName>
        <fullName evidence="3">DUF2935 domain-containing protein</fullName>
    </recommendedName>
</protein>
<dbReference type="InterPro" id="IPR021328">
    <property type="entry name" value="CotB-like"/>
</dbReference>
<evidence type="ECO:0008006" key="3">
    <source>
        <dbReference type="Google" id="ProtNLM"/>
    </source>
</evidence>
<keyword evidence="2" id="KW-1185">Reference proteome</keyword>
<gene>
    <name evidence="1" type="ORF">SAMN05421790_10636</name>
</gene>
<evidence type="ECO:0000313" key="2">
    <source>
        <dbReference type="Proteomes" id="UP000186795"/>
    </source>
</evidence>
<evidence type="ECO:0000313" key="1">
    <source>
        <dbReference type="EMBL" id="SIS84362.1"/>
    </source>
</evidence>
<reference evidence="2" key="1">
    <citation type="submission" date="2017-01" db="EMBL/GenBank/DDBJ databases">
        <authorList>
            <person name="Varghese N."/>
            <person name="Submissions S."/>
        </authorList>
    </citation>
    <scope>NUCLEOTIDE SEQUENCE [LARGE SCALE GENOMIC DNA]</scope>
    <source>
        <strain evidence="2">DSM 45196</strain>
    </source>
</reference>
<dbReference type="Gene3D" id="1.20.1260.120">
    <property type="entry name" value="Protein of unknown function DUF2935"/>
    <property type="match status" value="1"/>
</dbReference>
<name>A0A1N7MEB6_9BACL</name>
<dbReference type="RefSeq" id="WP_076524976.1">
    <property type="nucleotide sequence ID" value="NZ_CP048103.1"/>
</dbReference>
<dbReference type="Pfam" id="PF11155">
    <property type="entry name" value="DUF2935"/>
    <property type="match status" value="1"/>
</dbReference>
<organism evidence="1 2">
    <name type="scientific">Kroppenstedtia eburnea</name>
    <dbReference type="NCBI Taxonomy" id="714067"/>
    <lineage>
        <taxon>Bacteria</taxon>
        <taxon>Bacillati</taxon>
        <taxon>Bacillota</taxon>
        <taxon>Bacilli</taxon>
        <taxon>Bacillales</taxon>
        <taxon>Thermoactinomycetaceae</taxon>
        <taxon>Kroppenstedtia</taxon>
    </lineage>
</organism>
<dbReference type="SUPFAM" id="SSF158430">
    <property type="entry name" value="Bacillus cereus metalloprotein-like"/>
    <property type="match status" value="1"/>
</dbReference>
<dbReference type="EMBL" id="FTOD01000006">
    <property type="protein sequence ID" value="SIS84362.1"/>
    <property type="molecule type" value="Genomic_DNA"/>
</dbReference>
<sequence>MQFYYGQQMPLRILDEVEFWKLQEEEHTVVIREALDHLEEEYVDALKKWEQALSETHQKAVSFVESVNRSHYVRKQLHNQVIQLVTYSLDESMKFIELCRQIKTHSSATKDRPIAKTILDHIIRESEYFIGIARTVLYSNNRS</sequence>